<feature type="active site" description="Proton acceptor" evidence="4">
    <location>
        <position position="258"/>
    </location>
</feature>
<dbReference type="EMBL" id="AZHD01000008">
    <property type="protein sequence ID" value="OAA61255.1"/>
    <property type="molecule type" value="Genomic_DNA"/>
</dbReference>
<dbReference type="PANTHER" id="PTHR47651:SF17">
    <property type="entry name" value="DEACETYLASE SIRTUIN-TYPE DOMAIN-CONTAINING PROTEIN"/>
    <property type="match status" value="1"/>
</dbReference>
<dbReference type="InterPro" id="IPR029035">
    <property type="entry name" value="DHS-like_NAD/FAD-binding_dom"/>
</dbReference>
<feature type="compositionally biased region" description="Low complexity" evidence="5">
    <location>
        <begin position="1"/>
        <end position="17"/>
    </location>
</feature>
<evidence type="ECO:0000256" key="3">
    <source>
        <dbReference type="ARBA" id="ARBA00023027"/>
    </source>
</evidence>
<feature type="compositionally biased region" description="Basic and acidic residues" evidence="5">
    <location>
        <begin position="465"/>
        <end position="474"/>
    </location>
</feature>
<keyword evidence="4" id="KW-0479">Metal-binding</keyword>
<dbReference type="Gene3D" id="3.30.1600.10">
    <property type="entry name" value="SIR2/SIRT2 'Small Domain"/>
    <property type="match status" value="1"/>
</dbReference>
<feature type="compositionally biased region" description="Basic residues" evidence="5">
    <location>
        <begin position="91"/>
        <end position="105"/>
    </location>
</feature>
<evidence type="ECO:0000256" key="2">
    <source>
        <dbReference type="ARBA" id="ARBA00022679"/>
    </source>
</evidence>
<feature type="binding site" evidence="4">
    <location>
        <position position="288"/>
    </location>
    <ligand>
        <name>Zn(2+)</name>
        <dbReference type="ChEBI" id="CHEBI:29105"/>
    </ligand>
</feature>
<sequence>MDQRIASAASSPVSSPFSSPPSSPLSMLSRSPSLPPSPPFFALNSTERYPSPSATSQSGGASPRKPADADMAGDVRVRRDRDRNGDGLPPAKRRRVHPPPRPRMTRHIDLERPSREADEELTYLLQALRKKKRIVVVAGAGISVSAGIPDFRSSTGLFTTLRGQHGSRGSGKHLFDASVYKHDSSTSSFHSMVRELAHMTQAAKPTPFHHMLASMAHEGRLMRLYSQNVDCIETNMKPLATNVPLNTKGPWPATIQLHGGLAKMVCSKCGQLEDFDGSLFEGPEPPPCGQCAEMDHLRTSMAGKRSHGIGRLRPRIVLYNEYNPDEEAIGNVSKADLRRGADAVIVVGTSLKIPGVRRLVKELCQVTRSRRDGFTAWINLDAEPQGAEFKDCWDLVVRGSSDDVARLAALPRWDDQDVGSPRHWSVTGLEVHRPEKLEVVLESKSPLSAAFGGTSSAAPATAKPIKQEGGDVKPKASPLLPRLGKPKSLPKPLHASSPGASIPTPIPSPKPQRTRLPDKPTPGLPRQSKLPFQQVKKSDVSFTANTTAKDGLKTGAKSELPSQRGATLGKLPAKKARQGQVSQQPTRKPRQPKSKPKREEKMSAKSLALTFRSTKLVADSTTAAGKKRTPLPSGKAPAESNTSNRTTDKHAGDQGTSMASSDVSDLSSPPDSVERQLRADMIKLPSLRECANASNPCTGKENDYSHDTFCRLLDDKLRQPSTASRGDHQGPRTPPASQSRRSSDAAETISPMSKPRGMGSLID</sequence>
<evidence type="ECO:0000313" key="7">
    <source>
        <dbReference type="EMBL" id="OAA61255.1"/>
    </source>
</evidence>
<feature type="compositionally biased region" description="Basic residues" evidence="5">
    <location>
        <begin position="587"/>
        <end position="596"/>
    </location>
</feature>
<dbReference type="Gene3D" id="3.40.50.1220">
    <property type="entry name" value="TPP-binding domain"/>
    <property type="match status" value="1"/>
</dbReference>
<feature type="region of interest" description="Disordered" evidence="5">
    <location>
        <begin position="1"/>
        <end position="106"/>
    </location>
</feature>
<feature type="compositionally biased region" description="Basic and acidic residues" evidence="5">
    <location>
        <begin position="672"/>
        <end position="681"/>
    </location>
</feature>
<feature type="binding site" evidence="4">
    <location>
        <position position="269"/>
    </location>
    <ligand>
        <name>Zn(2+)</name>
        <dbReference type="ChEBI" id="CHEBI:29105"/>
    </ligand>
</feature>
<dbReference type="Pfam" id="PF02146">
    <property type="entry name" value="SIR2"/>
    <property type="match status" value="1"/>
</dbReference>
<evidence type="ECO:0000256" key="1">
    <source>
        <dbReference type="ARBA" id="ARBA00006924"/>
    </source>
</evidence>
<dbReference type="SUPFAM" id="SSF52467">
    <property type="entry name" value="DHS-like NAD/FAD-binding domain"/>
    <property type="match status" value="1"/>
</dbReference>
<dbReference type="GO" id="GO:0070403">
    <property type="term" value="F:NAD+ binding"/>
    <property type="evidence" value="ECO:0007669"/>
    <property type="project" value="InterPro"/>
</dbReference>
<dbReference type="STRING" id="1081102.A0A167U578"/>
<feature type="domain" description="Deacetylase sirtuin-type" evidence="6">
    <location>
        <begin position="111"/>
        <end position="414"/>
    </location>
</feature>
<dbReference type="InterPro" id="IPR026590">
    <property type="entry name" value="Ssirtuin_cat_dom"/>
</dbReference>
<evidence type="ECO:0000256" key="4">
    <source>
        <dbReference type="PROSITE-ProRule" id="PRU00236"/>
    </source>
</evidence>
<evidence type="ECO:0000313" key="8">
    <source>
        <dbReference type="Proteomes" id="UP000076874"/>
    </source>
</evidence>
<feature type="compositionally biased region" description="Basic and acidic residues" evidence="5">
    <location>
        <begin position="700"/>
        <end position="718"/>
    </location>
</feature>
<keyword evidence="2" id="KW-0808">Transferase</keyword>
<keyword evidence="4" id="KW-0862">Zinc</keyword>
<dbReference type="PANTHER" id="PTHR47651">
    <property type="entry name" value="NAD-DEPENDENT HISTONE DEACETYLASE HST4"/>
    <property type="match status" value="1"/>
</dbReference>
<evidence type="ECO:0000259" key="6">
    <source>
        <dbReference type="PROSITE" id="PS50305"/>
    </source>
</evidence>
<dbReference type="AlphaFoldDB" id="A0A167U578"/>
<feature type="compositionally biased region" description="Basic and acidic residues" evidence="5">
    <location>
        <begin position="65"/>
        <end position="85"/>
    </location>
</feature>
<proteinExistence type="inferred from homology"/>
<comment type="similarity">
    <text evidence="1">Belongs to the sirtuin family. Class I subfamily.</text>
</comment>
<dbReference type="InterPro" id="IPR003000">
    <property type="entry name" value="Sirtuin"/>
</dbReference>
<keyword evidence="8" id="KW-1185">Reference proteome</keyword>
<accession>A0A167U578</accession>
<dbReference type="PROSITE" id="PS50305">
    <property type="entry name" value="SIRTUIN"/>
    <property type="match status" value="1"/>
</dbReference>
<dbReference type="GO" id="GO:0016740">
    <property type="term" value="F:transferase activity"/>
    <property type="evidence" value="ECO:0007669"/>
    <property type="project" value="UniProtKB-KW"/>
</dbReference>
<reference evidence="7 8" key="1">
    <citation type="journal article" date="2016" name="Genome Biol. Evol.">
        <title>Divergent and convergent evolution of fungal pathogenicity.</title>
        <authorList>
            <person name="Shang Y."/>
            <person name="Xiao G."/>
            <person name="Zheng P."/>
            <person name="Cen K."/>
            <person name="Zhan S."/>
            <person name="Wang C."/>
        </authorList>
    </citation>
    <scope>NUCLEOTIDE SEQUENCE [LARGE SCALE GENOMIC DNA]</scope>
    <source>
        <strain evidence="7 8">RCEF 264</strain>
    </source>
</reference>
<organism evidence="7 8">
    <name type="scientific">Niveomyces insectorum RCEF 264</name>
    <dbReference type="NCBI Taxonomy" id="1081102"/>
    <lineage>
        <taxon>Eukaryota</taxon>
        <taxon>Fungi</taxon>
        <taxon>Dikarya</taxon>
        <taxon>Ascomycota</taxon>
        <taxon>Pezizomycotina</taxon>
        <taxon>Sordariomycetes</taxon>
        <taxon>Hypocreomycetidae</taxon>
        <taxon>Hypocreales</taxon>
        <taxon>Cordycipitaceae</taxon>
        <taxon>Niveomyces</taxon>
    </lineage>
</organism>
<gene>
    <name evidence="7" type="ORF">SPI_05279</name>
</gene>
<feature type="region of interest" description="Disordered" evidence="5">
    <location>
        <begin position="450"/>
        <end position="763"/>
    </location>
</feature>
<dbReference type="GO" id="GO:0046872">
    <property type="term" value="F:metal ion binding"/>
    <property type="evidence" value="ECO:0007669"/>
    <property type="project" value="UniProtKB-KW"/>
</dbReference>
<evidence type="ECO:0000256" key="5">
    <source>
        <dbReference type="SAM" id="MobiDB-lite"/>
    </source>
</evidence>
<feature type="compositionally biased region" description="Polar residues" evidence="5">
    <location>
        <begin position="46"/>
        <end position="60"/>
    </location>
</feature>
<feature type="compositionally biased region" description="Low complexity" evidence="5">
    <location>
        <begin position="660"/>
        <end position="671"/>
    </location>
</feature>
<name>A0A167U578_9HYPO</name>
<feature type="binding site" evidence="4">
    <location>
        <position position="291"/>
    </location>
    <ligand>
        <name>Zn(2+)</name>
        <dbReference type="ChEBI" id="CHEBI:29105"/>
    </ligand>
</feature>
<keyword evidence="3" id="KW-0520">NAD</keyword>
<feature type="binding site" evidence="4">
    <location>
        <position position="266"/>
    </location>
    <ligand>
        <name>Zn(2+)</name>
        <dbReference type="ChEBI" id="CHEBI:29105"/>
    </ligand>
</feature>
<dbReference type="InterPro" id="IPR026591">
    <property type="entry name" value="Sirtuin_cat_small_dom_sf"/>
</dbReference>
<comment type="caution">
    <text evidence="7">The sequence shown here is derived from an EMBL/GenBank/DDBJ whole genome shotgun (WGS) entry which is preliminary data.</text>
</comment>
<protein>
    <submittedName>
        <fullName evidence="7">Sir2 family histone deacetylase</fullName>
    </submittedName>
</protein>
<dbReference type="OrthoDB" id="2919105at2759"/>
<dbReference type="Proteomes" id="UP000076874">
    <property type="component" value="Unassembled WGS sequence"/>
</dbReference>